<dbReference type="KEGG" id="roz:CBI38_36500"/>
<evidence type="ECO:0000256" key="1">
    <source>
        <dbReference type="SAM" id="MobiDB-lite"/>
    </source>
</evidence>
<sequence length="147" mass="16853">MRWIFLQEWRSLPCLLEVPDMAGRERHVTLTERSRSEPIVLAIAVVRHKGVVPMIVEVRRIHPIEAKKIRDRQRLWAPSDPVPADRDGGQSPFHGHTEECRDLVVQLRRPAGLDDGELDESTASGFRIPRDQRDQPECWLAPRGLDG</sequence>
<evidence type="ECO:0000313" key="2">
    <source>
        <dbReference type="EMBL" id="AWK76882.1"/>
    </source>
</evidence>
<dbReference type="EMBL" id="CP021356">
    <property type="protein sequence ID" value="AWK76882.1"/>
    <property type="molecule type" value="Genomic_DNA"/>
</dbReference>
<accession>A0A2S2C7R8</accession>
<evidence type="ECO:0000313" key="3">
    <source>
        <dbReference type="Proteomes" id="UP000245711"/>
    </source>
</evidence>
<dbReference type="Proteomes" id="UP000245711">
    <property type="component" value="Plasmid pRB29"/>
</dbReference>
<keyword evidence="2" id="KW-0614">Plasmid</keyword>
<proteinExistence type="predicted"/>
<protein>
    <submittedName>
        <fullName evidence="2">Uncharacterized protein</fullName>
    </submittedName>
</protein>
<feature type="region of interest" description="Disordered" evidence="1">
    <location>
        <begin position="111"/>
        <end position="147"/>
    </location>
</feature>
<dbReference type="AlphaFoldDB" id="A0A2S2C7R8"/>
<gene>
    <name evidence="2" type="ORF">CBI38_36500</name>
</gene>
<geneLocation type="plasmid" evidence="3">
    <name>prb29</name>
</geneLocation>
<name>A0A2S2C7R8_9NOCA</name>
<feature type="region of interest" description="Disordered" evidence="1">
    <location>
        <begin position="75"/>
        <end position="95"/>
    </location>
</feature>
<reference evidence="2 3" key="1">
    <citation type="submission" date="2017-05" db="EMBL/GenBank/DDBJ databases">
        <title>Isolation of Rhodococcus sp. S2-17 biodegrading of BP-3.</title>
        <authorList>
            <person name="Lee Y."/>
            <person name="Kim K.H."/>
            <person name="Chun B.H."/>
            <person name="Jung H.S."/>
            <person name="Jeon C.O."/>
        </authorList>
    </citation>
    <scope>NUCLEOTIDE SEQUENCE [LARGE SCALE GENOMIC DNA]</scope>
    <source>
        <strain evidence="2 3">S2-17</strain>
        <plasmid evidence="3">prb29</plasmid>
    </source>
</reference>
<keyword evidence="3" id="KW-1185">Reference proteome</keyword>
<organism evidence="2 3">
    <name type="scientific">Rhodococcus oxybenzonivorans</name>
    <dbReference type="NCBI Taxonomy" id="1990687"/>
    <lineage>
        <taxon>Bacteria</taxon>
        <taxon>Bacillati</taxon>
        <taxon>Actinomycetota</taxon>
        <taxon>Actinomycetes</taxon>
        <taxon>Mycobacteriales</taxon>
        <taxon>Nocardiaceae</taxon>
        <taxon>Rhodococcus</taxon>
    </lineage>
</organism>